<sequence length="616" mass="69448">MAAGEGPTLEYTPTWVVAIVCSVIVAISLAVERLLHYTGKACQSLLFSASFYLKKKNQKPLYQALQKIKEELMLLGFISLLLTVFQARIAKICIPENLANKWLPCKTDASSSSSTTTHFQTLFTSFIPRRLLAEATTTPEEYCAKMGFFKLYHRQALSPPAITRSNRRPSSAITAGVKLCHLRPSLDLTASLQLSPPALKRCHHWSQTLSSPTLKFITGAELEHVIIPSIVNQVNLGKVPLLSLTALHHLHIFIFVLAVVHVTFCALTILFGGAKIRQWKHWEDSIFKKENNPEEVLKTNFTRVQGHDFIRNRFLGIGKDSTLLGWVQSFFKQFYGSVTKTDYLTMRLGFIMTHCRGNPQFNFHNYMIRALEADFSKVVGISWYLWLFVVIFLLLNVAGWHAYFWIAFIPFIILLAVGTKLEHVIIQLAHEVAEKHTAIVGDLVVHPSDDHFWFHRPRIVLLLIHIILFQNSFELAFFFWIWVQYGFDSCIMGKINYIIPRLVIGVFVQFFCSYSTLPLYAIVTQMGSSFKKAIFEEHIQEGLVGWAQTAKKNRGLRKAANGSTTTTTTQGSTTHASSQMSPKETTPLAIQMSEVSAMEEGNGGEIAAATLYGGHR</sequence>
<dbReference type="Proteomes" id="UP000594261">
    <property type="component" value="Chromosome 10"/>
</dbReference>
<evidence type="ECO:0000256" key="5">
    <source>
        <dbReference type="ARBA" id="ARBA00022989"/>
    </source>
</evidence>
<dbReference type="PANTHER" id="PTHR31942:SF74">
    <property type="entry name" value="MLO-LIKE PROTEIN 15"/>
    <property type="match status" value="1"/>
</dbReference>
<evidence type="ECO:0000313" key="12">
    <source>
        <dbReference type="Proteomes" id="UP000594261"/>
    </source>
</evidence>
<feature type="transmembrane region" description="Helical" evidence="10">
    <location>
        <begin position="400"/>
        <end position="418"/>
    </location>
</feature>
<dbReference type="InterPro" id="IPR004326">
    <property type="entry name" value="Mlo"/>
</dbReference>
<dbReference type="PANTHER" id="PTHR31942">
    <property type="entry name" value="MLO-LIKE PROTEIN 1"/>
    <property type="match status" value="1"/>
</dbReference>
<comment type="similarity">
    <text evidence="2 8">Belongs to the MLO family.</text>
</comment>
<dbReference type="EnsemblPlants" id="QL10p065087:mrna">
    <property type="protein sequence ID" value="QL10p065087:mrna"/>
    <property type="gene ID" value="QL10p065087"/>
</dbReference>
<reference evidence="11 12" key="1">
    <citation type="journal article" date="2016" name="G3 (Bethesda)">
        <title>First Draft Assembly and Annotation of the Genome of a California Endemic Oak Quercus lobata Nee (Fagaceae).</title>
        <authorList>
            <person name="Sork V.L."/>
            <person name="Fitz-Gibbon S.T."/>
            <person name="Puiu D."/>
            <person name="Crepeau M."/>
            <person name="Gugger P.F."/>
            <person name="Sherman R."/>
            <person name="Stevens K."/>
            <person name="Langley C.H."/>
            <person name="Pellegrini M."/>
            <person name="Salzberg S.L."/>
        </authorList>
    </citation>
    <scope>NUCLEOTIDE SEQUENCE [LARGE SCALE GENOMIC DNA]</scope>
    <source>
        <strain evidence="11 12">cv. SW786</strain>
    </source>
</reference>
<evidence type="ECO:0000256" key="1">
    <source>
        <dbReference type="ARBA" id="ARBA00004141"/>
    </source>
</evidence>
<evidence type="ECO:0000256" key="8">
    <source>
        <dbReference type="RuleBase" id="RU280816"/>
    </source>
</evidence>
<organism evidence="11 12">
    <name type="scientific">Quercus lobata</name>
    <name type="common">Valley oak</name>
    <dbReference type="NCBI Taxonomy" id="97700"/>
    <lineage>
        <taxon>Eukaryota</taxon>
        <taxon>Viridiplantae</taxon>
        <taxon>Streptophyta</taxon>
        <taxon>Embryophyta</taxon>
        <taxon>Tracheophyta</taxon>
        <taxon>Spermatophyta</taxon>
        <taxon>Magnoliopsida</taxon>
        <taxon>eudicotyledons</taxon>
        <taxon>Gunneridae</taxon>
        <taxon>Pentapetalae</taxon>
        <taxon>rosids</taxon>
        <taxon>fabids</taxon>
        <taxon>Fagales</taxon>
        <taxon>Fagaceae</taxon>
        <taxon>Quercus</taxon>
    </lineage>
</organism>
<dbReference type="GO" id="GO:0006952">
    <property type="term" value="P:defense response"/>
    <property type="evidence" value="ECO:0007669"/>
    <property type="project" value="UniProtKB-KW"/>
</dbReference>
<proteinExistence type="inferred from homology"/>
<dbReference type="Gramene" id="QL10p065087:mrna">
    <property type="protein sequence ID" value="QL10p065087:mrna"/>
    <property type="gene ID" value="QL10p065087"/>
</dbReference>
<dbReference type="InParanoid" id="A0A7N2MTS3"/>
<reference evidence="11" key="2">
    <citation type="submission" date="2021-01" db="UniProtKB">
        <authorList>
            <consortium name="EnsemblPlants"/>
        </authorList>
    </citation>
    <scope>IDENTIFICATION</scope>
</reference>
<gene>
    <name evidence="8" type="primary">MLO</name>
</gene>
<dbReference type="GO" id="GO:0005516">
    <property type="term" value="F:calmodulin binding"/>
    <property type="evidence" value="ECO:0007669"/>
    <property type="project" value="UniProtKB-KW"/>
</dbReference>
<feature type="transmembrane region" description="Helical" evidence="10">
    <location>
        <begin position="12"/>
        <end position="31"/>
    </location>
</feature>
<dbReference type="GO" id="GO:0016020">
    <property type="term" value="C:membrane"/>
    <property type="evidence" value="ECO:0007669"/>
    <property type="project" value="UniProtKB-SubCell"/>
</dbReference>
<feature type="transmembrane region" description="Helical" evidence="10">
    <location>
        <begin position="459"/>
        <end position="482"/>
    </location>
</feature>
<dbReference type="EMBL" id="LRBV02000010">
    <property type="status" value="NOT_ANNOTATED_CDS"/>
    <property type="molecule type" value="Genomic_DNA"/>
</dbReference>
<keyword evidence="3 8" id="KW-0812">Transmembrane</keyword>
<evidence type="ECO:0000256" key="7">
    <source>
        <dbReference type="ARBA" id="ARBA00023265"/>
    </source>
</evidence>
<feature type="transmembrane region" description="Helical" evidence="10">
    <location>
        <begin position="375"/>
        <end position="394"/>
    </location>
</feature>
<comment type="subcellular location">
    <subcellularLocation>
        <location evidence="1 8">Membrane</location>
        <topology evidence="1 8">Multi-pass membrane protein</topology>
    </subcellularLocation>
</comment>
<keyword evidence="7 8" id="KW-0568">Pathogenesis-related protein</keyword>
<keyword evidence="6 8" id="KW-0472">Membrane</keyword>
<evidence type="ECO:0000256" key="2">
    <source>
        <dbReference type="ARBA" id="ARBA00006574"/>
    </source>
</evidence>
<evidence type="ECO:0000256" key="3">
    <source>
        <dbReference type="ARBA" id="ARBA00022692"/>
    </source>
</evidence>
<feature type="transmembrane region" description="Helical" evidence="10">
    <location>
        <begin position="502"/>
        <end position="523"/>
    </location>
</feature>
<evidence type="ECO:0000256" key="4">
    <source>
        <dbReference type="ARBA" id="ARBA00022821"/>
    </source>
</evidence>
<evidence type="ECO:0000313" key="11">
    <source>
        <dbReference type="EnsemblPlants" id="QL10p065087:mrna"/>
    </source>
</evidence>
<name>A0A7N2MTS3_QUELO</name>
<evidence type="ECO:0000256" key="10">
    <source>
        <dbReference type="SAM" id="Phobius"/>
    </source>
</evidence>
<dbReference type="AlphaFoldDB" id="A0A7N2MTS3"/>
<feature type="region of interest" description="Disordered" evidence="9">
    <location>
        <begin position="554"/>
        <end position="585"/>
    </location>
</feature>
<keyword evidence="12" id="KW-1185">Reference proteome</keyword>
<keyword evidence="4 8" id="KW-0611">Plant defense</keyword>
<protein>
    <recommendedName>
        <fullName evidence="8">MLO-like protein</fullName>
    </recommendedName>
</protein>
<feature type="compositionally biased region" description="Low complexity" evidence="9">
    <location>
        <begin position="562"/>
        <end position="574"/>
    </location>
</feature>
<accession>A0A7N2MTS3</accession>
<dbReference type="OMA" id="DYMTMRL"/>
<feature type="transmembrane region" description="Helical" evidence="10">
    <location>
        <begin position="72"/>
        <end position="90"/>
    </location>
</feature>
<evidence type="ECO:0000256" key="6">
    <source>
        <dbReference type="ARBA" id="ARBA00023136"/>
    </source>
</evidence>
<keyword evidence="8" id="KW-0112">Calmodulin-binding</keyword>
<dbReference type="FunCoup" id="A0A7N2MTS3">
    <property type="interactions" value="1093"/>
</dbReference>
<evidence type="ECO:0000256" key="9">
    <source>
        <dbReference type="SAM" id="MobiDB-lite"/>
    </source>
</evidence>
<comment type="domain">
    <text evidence="8">The C-terminus contains a calmodulin-binding domain, which binds calmodulin in a calcium-dependent fashion.</text>
</comment>
<feature type="compositionally biased region" description="Polar residues" evidence="9">
    <location>
        <begin position="575"/>
        <end position="584"/>
    </location>
</feature>
<keyword evidence="5 8" id="KW-1133">Transmembrane helix</keyword>
<feature type="transmembrane region" description="Helical" evidence="10">
    <location>
        <begin position="250"/>
        <end position="271"/>
    </location>
</feature>
<dbReference type="Pfam" id="PF03094">
    <property type="entry name" value="Mlo"/>
    <property type="match status" value="2"/>
</dbReference>
<comment type="function">
    <text evidence="8">May be involved in modulation of pathogen defense and leaf cell death.</text>
</comment>